<accession>A0A7W8D2Q4</accession>
<reference evidence="1 2" key="1">
    <citation type="submission" date="2020-08" db="EMBL/GenBank/DDBJ databases">
        <title>Genomic Encyclopedia of Type Strains, Phase IV (KMG-IV): sequencing the most valuable type-strain genomes for metagenomic binning, comparative biology and taxonomic classification.</title>
        <authorList>
            <person name="Goeker M."/>
        </authorList>
    </citation>
    <scope>NUCLEOTIDE SEQUENCE [LARGE SCALE GENOMIC DNA]</scope>
    <source>
        <strain evidence="1 2">DSM 26963</strain>
    </source>
</reference>
<dbReference type="Proteomes" id="UP000521313">
    <property type="component" value="Unassembled WGS sequence"/>
</dbReference>
<dbReference type="AlphaFoldDB" id="A0A7W8D2Q4"/>
<name>A0A7W8D2Q4_9FIRM</name>
<evidence type="ECO:0000313" key="1">
    <source>
        <dbReference type="EMBL" id="MBB5184445.1"/>
    </source>
</evidence>
<proteinExistence type="predicted"/>
<gene>
    <name evidence="1" type="ORF">HNQ43_000483</name>
</gene>
<sequence>MENRAGESMMSEIKFKVLKDGNTMKYIPVIKKMRNGSLSEIRERLNNNGYVDTCPIENIDGLRQMNDLIEELRKKGAQINLYENDRMVEQEFLKNIIESHFDTERVLQEIDDKVIEQDWSENDEDHKHF</sequence>
<dbReference type="RefSeq" id="WP_183374425.1">
    <property type="nucleotide sequence ID" value="NZ_JACHHD010000003.1"/>
</dbReference>
<protein>
    <submittedName>
        <fullName evidence="1">Uncharacterized protein</fullName>
    </submittedName>
</protein>
<dbReference type="EMBL" id="JACHHD010000003">
    <property type="protein sequence ID" value="MBB5184445.1"/>
    <property type="molecule type" value="Genomic_DNA"/>
</dbReference>
<evidence type="ECO:0000313" key="2">
    <source>
        <dbReference type="Proteomes" id="UP000521313"/>
    </source>
</evidence>
<organism evidence="1 2">
    <name type="scientific">Faecalicoccus acidiformans</name>
    <dbReference type="NCBI Taxonomy" id="915173"/>
    <lineage>
        <taxon>Bacteria</taxon>
        <taxon>Bacillati</taxon>
        <taxon>Bacillota</taxon>
        <taxon>Erysipelotrichia</taxon>
        <taxon>Erysipelotrichales</taxon>
        <taxon>Erysipelotrichaceae</taxon>
        <taxon>Faecalicoccus</taxon>
    </lineage>
</organism>
<comment type="caution">
    <text evidence="1">The sequence shown here is derived from an EMBL/GenBank/DDBJ whole genome shotgun (WGS) entry which is preliminary data.</text>
</comment>